<dbReference type="EMBL" id="JAVRQU010000002">
    <property type="protein sequence ID" value="KAK5706599.1"/>
    <property type="molecule type" value="Genomic_DNA"/>
</dbReference>
<proteinExistence type="predicted"/>
<dbReference type="Proteomes" id="UP001310594">
    <property type="component" value="Unassembled WGS sequence"/>
</dbReference>
<comment type="caution">
    <text evidence="2">The sequence shown here is derived from an EMBL/GenBank/DDBJ whole genome shotgun (WGS) entry which is preliminary data.</text>
</comment>
<feature type="compositionally biased region" description="Polar residues" evidence="1">
    <location>
        <begin position="1"/>
        <end position="14"/>
    </location>
</feature>
<gene>
    <name evidence="2" type="ORF">LTR97_001589</name>
</gene>
<feature type="region of interest" description="Disordered" evidence="1">
    <location>
        <begin position="1"/>
        <end position="26"/>
    </location>
</feature>
<feature type="region of interest" description="Disordered" evidence="1">
    <location>
        <begin position="212"/>
        <end position="236"/>
    </location>
</feature>
<dbReference type="AlphaFoldDB" id="A0AAN8A619"/>
<reference evidence="2" key="1">
    <citation type="submission" date="2023-08" db="EMBL/GenBank/DDBJ databases">
        <title>Black Yeasts Isolated from many extreme environments.</title>
        <authorList>
            <person name="Coleine C."/>
            <person name="Stajich J.E."/>
            <person name="Selbmann L."/>
        </authorList>
    </citation>
    <scope>NUCLEOTIDE SEQUENCE</scope>
    <source>
        <strain evidence="2">CCFEE 5810</strain>
    </source>
</reference>
<evidence type="ECO:0000313" key="2">
    <source>
        <dbReference type="EMBL" id="KAK5706599.1"/>
    </source>
</evidence>
<name>A0AAN8A619_9PEZI</name>
<evidence type="ECO:0000256" key="1">
    <source>
        <dbReference type="SAM" id="MobiDB-lite"/>
    </source>
</evidence>
<protein>
    <submittedName>
        <fullName evidence="2">Uncharacterized protein</fullName>
    </submittedName>
</protein>
<accession>A0AAN8A619</accession>
<evidence type="ECO:0000313" key="3">
    <source>
        <dbReference type="Proteomes" id="UP001310594"/>
    </source>
</evidence>
<organism evidence="2 3">
    <name type="scientific">Elasticomyces elasticus</name>
    <dbReference type="NCBI Taxonomy" id="574655"/>
    <lineage>
        <taxon>Eukaryota</taxon>
        <taxon>Fungi</taxon>
        <taxon>Dikarya</taxon>
        <taxon>Ascomycota</taxon>
        <taxon>Pezizomycotina</taxon>
        <taxon>Dothideomycetes</taxon>
        <taxon>Dothideomycetidae</taxon>
        <taxon>Mycosphaerellales</taxon>
        <taxon>Teratosphaeriaceae</taxon>
        <taxon>Elasticomyces</taxon>
    </lineage>
</organism>
<sequence>MDSASSATGNSNEVMSDWREDSEEIEDSHIALSHVASKKRKHGKAFKKPQTVPPEPILNVDANTAAPIQIGTSISMVFMIVHTFEPYRGQILRRYKLDDFFFDHTVKDAPMTRVSVPHSDGTTDDVWLCARTECEDCDRTAYGYTDLTAEVAKLHDMFNMTPKQASPDRCNVDPSAYEAFAPNNLAFNYAMATAVSQLGKIGFISEEWDQGFEDNDDGARAQTESVGDQEWLDIDA</sequence>